<evidence type="ECO:0000256" key="5">
    <source>
        <dbReference type="ARBA" id="ARBA00022723"/>
    </source>
</evidence>
<dbReference type="SUPFAM" id="SSF55811">
    <property type="entry name" value="Nudix"/>
    <property type="match status" value="2"/>
</dbReference>
<dbReference type="GO" id="GO:0035529">
    <property type="term" value="F:NADH pyrophosphatase activity"/>
    <property type="evidence" value="ECO:0007669"/>
    <property type="project" value="TreeGrafter"/>
</dbReference>
<evidence type="ECO:0000256" key="4">
    <source>
        <dbReference type="ARBA" id="ARBA00012381"/>
    </source>
</evidence>
<evidence type="ECO:0000256" key="6">
    <source>
        <dbReference type="ARBA" id="ARBA00022801"/>
    </source>
</evidence>
<evidence type="ECO:0000256" key="7">
    <source>
        <dbReference type="ARBA" id="ARBA00022842"/>
    </source>
</evidence>
<dbReference type="PANTHER" id="PTHR42904:SF6">
    <property type="entry name" value="NAD-CAPPED RNA HYDROLASE NUDT12"/>
    <property type="match status" value="1"/>
</dbReference>
<dbReference type="Pfam" id="PF00293">
    <property type="entry name" value="NUDIX"/>
    <property type="match status" value="1"/>
</dbReference>
<dbReference type="GO" id="GO:0110153">
    <property type="term" value="F:RNA NAD-cap (NMN-forming) hydrolase activity"/>
    <property type="evidence" value="ECO:0007669"/>
    <property type="project" value="RHEA"/>
</dbReference>
<dbReference type="PROSITE" id="PS51462">
    <property type="entry name" value="NUDIX"/>
    <property type="match status" value="1"/>
</dbReference>
<keyword evidence="7" id="KW-0460">Magnesium</keyword>
<comment type="cofactor">
    <cofactor evidence="1">
        <name>Mg(2+)</name>
        <dbReference type="ChEBI" id="CHEBI:18420"/>
    </cofactor>
</comment>
<comment type="similarity">
    <text evidence="3">Belongs to the Nudix hydrolase family. NudC subfamily.</text>
</comment>
<accession>A0A520S3P1</accession>
<keyword evidence="6 11" id="KW-0378">Hydrolase</keyword>
<reference evidence="11 12" key="1">
    <citation type="submission" date="2019-02" db="EMBL/GenBank/DDBJ databases">
        <title>Prokaryotic population dynamics and viral predation in marine succession experiment using metagenomics: the confinement effect.</title>
        <authorList>
            <person name="Haro-Moreno J.M."/>
            <person name="Rodriguez-Valera F."/>
            <person name="Lopez-Perez M."/>
        </authorList>
    </citation>
    <scope>NUCLEOTIDE SEQUENCE [LARGE SCALE GENOMIC DNA]</scope>
    <source>
        <strain evidence="11">MED-G157</strain>
    </source>
</reference>
<evidence type="ECO:0000259" key="10">
    <source>
        <dbReference type="PROSITE" id="PS51462"/>
    </source>
</evidence>
<evidence type="ECO:0000256" key="1">
    <source>
        <dbReference type="ARBA" id="ARBA00001946"/>
    </source>
</evidence>
<comment type="catalytic activity">
    <reaction evidence="9">
        <text>a 5'-end NAD(+)-phospho-ribonucleoside in mRNA + H2O = a 5'-end phospho-adenosine-phospho-ribonucleoside in mRNA + beta-nicotinamide D-ribonucleotide + 2 H(+)</text>
        <dbReference type="Rhea" id="RHEA:60876"/>
        <dbReference type="Rhea" id="RHEA-COMP:15698"/>
        <dbReference type="Rhea" id="RHEA-COMP:15719"/>
        <dbReference type="ChEBI" id="CHEBI:14649"/>
        <dbReference type="ChEBI" id="CHEBI:15377"/>
        <dbReference type="ChEBI" id="CHEBI:15378"/>
        <dbReference type="ChEBI" id="CHEBI:144029"/>
        <dbReference type="ChEBI" id="CHEBI:144051"/>
    </reaction>
    <physiologicalReaction direction="left-to-right" evidence="9">
        <dbReference type="Rhea" id="RHEA:60877"/>
    </physiologicalReaction>
</comment>
<dbReference type="InterPro" id="IPR015375">
    <property type="entry name" value="NADH_PPase-like_N"/>
</dbReference>
<dbReference type="PANTHER" id="PTHR42904">
    <property type="entry name" value="NUDIX HYDROLASE, NUDC SUBFAMILY"/>
    <property type="match status" value="1"/>
</dbReference>
<proteinExistence type="inferred from homology"/>
<dbReference type="InterPro" id="IPR020084">
    <property type="entry name" value="NUDIX_hydrolase_CS"/>
</dbReference>
<dbReference type="Gene3D" id="3.90.79.10">
    <property type="entry name" value="Nucleoside Triphosphate Pyrophosphohydrolase"/>
    <property type="match status" value="1"/>
</dbReference>
<dbReference type="EMBL" id="SHAG01000005">
    <property type="protein sequence ID" value="RZO77100.1"/>
    <property type="molecule type" value="Genomic_DNA"/>
</dbReference>
<name>A0A520S3P1_9GAMM</name>
<dbReference type="InterPro" id="IPR050241">
    <property type="entry name" value="NAD-cap_RNA_hydrolase_NudC"/>
</dbReference>
<dbReference type="GO" id="GO:0046872">
    <property type="term" value="F:metal ion binding"/>
    <property type="evidence" value="ECO:0007669"/>
    <property type="project" value="UniProtKB-KW"/>
</dbReference>
<sequence length="282" mass="32728">MEWDLLNLSNEFKPGIAPVTESNNSFHIIISKEGILKITGEQPWRPINEIEWHWLNIETYSDHYLGQINDISIYAHDVESIPDNQEIYELKSLRQLLNELDQPVFYLLGRAQQIVEWNRNHRFCGQCGLETITTNKDRSRKCLPCKQMFYPRLSPSIIVLVHRGEDILLAQNVNSRGVFYSTLAGFVEPGETIEETVHREVKEEVGIHIKNLKYFASQPWPFPNSLMLGFHAEYKSGDLILQPEEIADAQWFHYTNLPNKPNQAAISGWLIADFIKRISRTH</sequence>
<dbReference type="PROSITE" id="PS00893">
    <property type="entry name" value="NUDIX_BOX"/>
    <property type="match status" value="1"/>
</dbReference>
<dbReference type="Pfam" id="PF09296">
    <property type="entry name" value="NUDIX-like"/>
    <property type="match status" value="1"/>
</dbReference>
<keyword evidence="5" id="KW-0479">Metal-binding</keyword>
<dbReference type="NCBIfam" id="NF001299">
    <property type="entry name" value="PRK00241.1"/>
    <property type="match status" value="1"/>
</dbReference>
<dbReference type="AlphaFoldDB" id="A0A520S3P1"/>
<dbReference type="GO" id="GO:0019677">
    <property type="term" value="P:NAD+ catabolic process"/>
    <property type="evidence" value="ECO:0007669"/>
    <property type="project" value="TreeGrafter"/>
</dbReference>
<organism evidence="11 12">
    <name type="scientific">OM182 bacterium</name>
    <dbReference type="NCBI Taxonomy" id="2510334"/>
    <lineage>
        <taxon>Bacteria</taxon>
        <taxon>Pseudomonadati</taxon>
        <taxon>Pseudomonadota</taxon>
        <taxon>Gammaproteobacteria</taxon>
        <taxon>OMG group</taxon>
        <taxon>OM182 clade</taxon>
    </lineage>
</organism>
<dbReference type="InterPro" id="IPR015376">
    <property type="entry name" value="Znr_NADH_PPase"/>
</dbReference>
<gene>
    <name evidence="11" type="ORF">EVA68_02490</name>
</gene>
<evidence type="ECO:0000256" key="8">
    <source>
        <dbReference type="ARBA" id="ARBA00023027"/>
    </source>
</evidence>
<protein>
    <recommendedName>
        <fullName evidence="4">NAD(+) diphosphatase</fullName>
        <ecNumber evidence="4">3.6.1.22</ecNumber>
    </recommendedName>
</protein>
<dbReference type="InterPro" id="IPR015797">
    <property type="entry name" value="NUDIX_hydrolase-like_dom_sf"/>
</dbReference>
<keyword evidence="8" id="KW-0520">NAD</keyword>
<dbReference type="Pfam" id="PF09297">
    <property type="entry name" value="Zn_ribbon_NUD"/>
    <property type="match status" value="1"/>
</dbReference>
<evidence type="ECO:0000313" key="12">
    <source>
        <dbReference type="Proteomes" id="UP000316199"/>
    </source>
</evidence>
<dbReference type="Gene3D" id="3.90.79.20">
    <property type="match status" value="1"/>
</dbReference>
<dbReference type="GO" id="GO:0006742">
    <property type="term" value="P:NADP+ catabolic process"/>
    <property type="evidence" value="ECO:0007669"/>
    <property type="project" value="TreeGrafter"/>
</dbReference>
<evidence type="ECO:0000256" key="2">
    <source>
        <dbReference type="ARBA" id="ARBA00001947"/>
    </source>
</evidence>
<feature type="domain" description="Nudix hydrolase" evidence="10">
    <location>
        <begin position="151"/>
        <end position="277"/>
    </location>
</feature>
<comment type="caution">
    <text evidence="11">The sequence shown here is derived from an EMBL/GenBank/DDBJ whole genome shotgun (WGS) entry which is preliminary data.</text>
</comment>
<dbReference type="InterPro" id="IPR000086">
    <property type="entry name" value="NUDIX_hydrolase_dom"/>
</dbReference>
<dbReference type="EC" id="3.6.1.22" evidence="4"/>
<evidence type="ECO:0000313" key="11">
    <source>
        <dbReference type="EMBL" id="RZO77100.1"/>
    </source>
</evidence>
<dbReference type="GO" id="GO:0005829">
    <property type="term" value="C:cytosol"/>
    <property type="evidence" value="ECO:0007669"/>
    <property type="project" value="TreeGrafter"/>
</dbReference>
<evidence type="ECO:0000256" key="3">
    <source>
        <dbReference type="ARBA" id="ARBA00009595"/>
    </source>
</evidence>
<dbReference type="InterPro" id="IPR049734">
    <property type="entry name" value="NudC-like_C"/>
</dbReference>
<dbReference type="CDD" id="cd03429">
    <property type="entry name" value="NUDIX_NADH_pyrophosphatase_Nudt13"/>
    <property type="match status" value="1"/>
</dbReference>
<evidence type="ECO:0000256" key="9">
    <source>
        <dbReference type="ARBA" id="ARBA00023679"/>
    </source>
</evidence>
<dbReference type="Proteomes" id="UP000316199">
    <property type="component" value="Unassembled WGS sequence"/>
</dbReference>
<comment type="cofactor">
    <cofactor evidence="2">
        <name>Zn(2+)</name>
        <dbReference type="ChEBI" id="CHEBI:29105"/>
    </cofactor>
</comment>